<organism evidence="2 3">
    <name type="scientific">Marmoricola endophyticus</name>
    <dbReference type="NCBI Taxonomy" id="2040280"/>
    <lineage>
        <taxon>Bacteria</taxon>
        <taxon>Bacillati</taxon>
        <taxon>Actinomycetota</taxon>
        <taxon>Actinomycetes</taxon>
        <taxon>Propionibacteriales</taxon>
        <taxon>Nocardioidaceae</taxon>
        <taxon>Marmoricola</taxon>
    </lineage>
</organism>
<reference evidence="2" key="1">
    <citation type="journal article" date="2014" name="Int. J. Syst. Evol. Microbiol.">
        <title>Complete genome sequence of Corynebacterium casei LMG S-19264T (=DSM 44701T), isolated from a smear-ripened cheese.</title>
        <authorList>
            <consortium name="US DOE Joint Genome Institute (JGI-PGF)"/>
            <person name="Walter F."/>
            <person name="Albersmeier A."/>
            <person name="Kalinowski J."/>
            <person name="Ruckert C."/>
        </authorList>
    </citation>
    <scope>NUCLEOTIDE SEQUENCE</scope>
    <source>
        <strain evidence="2">CGMCC 1.16067</strain>
    </source>
</reference>
<gene>
    <name evidence="2" type="ORF">GCM10011519_33730</name>
</gene>
<sequence>MIVHGDRHTLSADDVAEVLDREAHTATRDLDGEDLRLTLGYFVHETAHTATKADRRAAGARLALAAERIERDSRFARTVSDALARRVRAESPAPAPAPTARLPRRAEPLPDNVVAVDFARAV</sequence>
<name>A0A917BTP0_9ACTN</name>
<dbReference type="AlphaFoldDB" id="A0A917BTP0"/>
<dbReference type="RefSeq" id="WP_188781259.1">
    <property type="nucleotide sequence ID" value="NZ_BMKQ01000002.1"/>
</dbReference>
<dbReference type="Proteomes" id="UP000649179">
    <property type="component" value="Unassembled WGS sequence"/>
</dbReference>
<dbReference type="EMBL" id="BMKQ01000002">
    <property type="protein sequence ID" value="GGF57025.1"/>
    <property type="molecule type" value="Genomic_DNA"/>
</dbReference>
<keyword evidence="3" id="KW-1185">Reference proteome</keyword>
<accession>A0A917BTP0</accession>
<evidence type="ECO:0000313" key="3">
    <source>
        <dbReference type="Proteomes" id="UP000649179"/>
    </source>
</evidence>
<comment type="caution">
    <text evidence="2">The sequence shown here is derived from an EMBL/GenBank/DDBJ whole genome shotgun (WGS) entry which is preliminary data.</text>
</comment>
<protein>
    <submittedName>
        <fullName evidence="2">Uncharacterized protein</fullName>
    </submittedName>
</protein>
<reference evidence="2" key="2">
    <citation type="submission" date="2020-09" db="EMBL/GenBank/DDBJ databases">
        <authorList>
            <person name="Sun Q."/>
            <person name="Zhou Y."/>
        </authorList>
    </citation>
    <scope>NUCLEOTIDE SEQUENCE</scope>
    <source>
        <strain evidence="2">CGMCC 1.16067</strain>
    </source>
</reference>
<evidence type="ECO:0000256" key="1">
    <source>
        <dbReference type="SAM" id="MobiDB-lite"/>
    </source>
</evidence>
<feature type="region of interest" description="Disordered" evidence="1">
    <location>
        <begin position="87"/>
        <end position="108"/>
    </location>
</feature>
<evidence type="ECO:0000313" key="2">
    <source>
        <dbReference type="EMBL" id="GGF57025.1"/>
    </source>
</evidence>
<proteinExistence type="predicted"/>